<dbReference type="InterPro" id="IPR011032">
    <property type="entry name" value="GroES-like_sf"/>
</dbReference>
<dbReference type="Pfam" id="PF00107">
    <property type="entry name" value="ADH_zinc_N"/>
    <property type="match status" value="1"/>
</dbReference>
<dbReference type="GO" id="GO:0005739">
    <property type="term" value="C:mitochondrion"/>
    <property type="evidence" value="ECO:0007669"/>
    <property type="project" value="TreeGrafter"/>
</dbReference>
<dbReference type="SUPFAM" id="SSF50129">
    <property type="entry name" value="GroES-like"/>
    <property type="match status" value="1"/>
</dbReference>
<sequence length="339" mass="36315">MKGIQIKEYVKGPEDLVVTSHPMPTPKAAEYLIAIHASATNFFDLLQIRGKYQHQPAFPWIAGSEFSGVVLQAPTSLPGGQTPKFKAGDKVFGASQGGYATHIVCTEERLKGVPEGWSFADAAGVFVTAPTSYAGLVVRAGIKKGDWVLVHAAAGGVGLAAVQIAKAFGATVIATAGTQHKQDVARSFGADYSIDYRQKDWPEQVKKLTPKGRGVDIVYDPVGLIAQSMKCTAWNGRLLVVGFAAGDIEKMATNRILLKNVSVVGLHWGAYAINEPEMQDVVWDGIFDLVKQGKYRGTAYTDREFVGLDSVPAALKALGGRDSWGKVVVKVPQEGESKI</sequence>
<organism evidence="2 3">
    <name type="scientific">Ophiobolus disseminans</name>
    <dbReference type="NCBI Taxonomy" id="1469910"/>
    <lineage>
        <taxon>Eukaryota</taxon>
        <taxon>Fungi</taxon>
        <taxon>Dikarya</taxon>
        <taxon>Ascomycota</taxon>
        <taxon>Pezizomycotina</taxon>
        <taxon>Dothideomycetes</taxon>
        <taxon>Pleosporomycetidae</taxon>
        <taxon>Pleosporales</taxon>
        <taxon>Pleosporineae</taxon>
        <taxon>Phaeosphaeriaceae</taxon>
        <taxon>Ophiobolus</taxon>
    </lineage>
</organism>
<dbReference type="Proteomes" id="UP000799424">
    <property type="component" value="Unassembled WGS sequence"/>
</dbReference>
<dbReference type="Pfam" id="PF08240">
    <property type="entry name" value="ADH_N"/>
    <property type="match status" value="1"/>
</dbReference>
<evidence type="ECO:0000259" key="1">
    <source>
        <dbReference type="SMART" id="SM00829"/>
    </source>
</evidence>
<dbReference type="GO" id="GO:0016491">
    <property type="term" value="F:oxidoreductase activity"/>
    <property type="evidence" value="ECO:0007669"/>
    <property type="project" value="InterPro"/>
</dbReference>
<dbReference type="SUPFAM" id="SSF51735">
    <property type="entry name" value="NAD(P)-binding Rossmann-fold domains"/>
    <property type="match status" value="1"/>
</dbReference>
<evidence type="ECO:0000313" key="3">
    <source>
        <dbReference type="Proteomes" id="UP000799424"/>
    </source>
</evidence>
<dbReference type="PANTHER" id="PTHR43677:SF4">
    <property type="entry name" value="QUINONE OXIDOREDUCTASE-LIKE PROTEIN 2"/>
    <property type="match status" value="1"/>
</dbReference>
<dbReference type="InterPro" id="IPR002364">
    <property type="entry name" value="Quin_OxRdtase/zeta-crystal_CS"/>
</dbReference>
<dbReference type="GO" id="GO:0008270">
    <property type="term" value="F:zinc ion binding"/>
    <property type="evidence" value="ECO:0007669"/>
    <property type="project" value="InterPro"/>
</dbReference>
<dbReference type="CDD" id="cd08241">
    <property type="entry name" value="QOR1"/>
    <property type="match status" value="1"/>
</dbReference>
<dbReference type="InterPro" id="IPR020843">
    <property type="entry name" value="ER"/>
</dbReference>
<dbReference type="EMBL" id="MU006240">
    <property type="protein sequence ID" value="KAF2820722.1"/>
    <property type="molecule type" value="Genomic_DNA"/>
</dbReference>
<dbReference type="InterPro" id="IPR051397">
    <property type="entry name" value="Zn-ADH-like_protein"/>
</dbReference>
<dbReference type="InterPro" id="IPR013149">
    <property type="entry name" value="ADH-like_C"/>
</dbReference>
<name>A0A6A6ZHW6_9PLEO</name>
<protein>
    <submittedName>
        <fullName evidence="2">NAD(P)-binding protein</fullName>
    </submittedName>
</protein>
<dbReference type="AlphaFoldDB" id="A0A6A6ZHW6"/>
<dbReference type="InterPro" id="IPR036291">
    <property type="entry name" value="NAD(P)-bd_dom_sf"/>
</dbReference>
<gene>
    <name evidence="2" type="ORF">CC86DRAFT_333343</name>
</gene>
<dbReference type="PANTHER" id="PTHR43677">
    <property type="entry name" value="SHORT-CHAIN DEHYDROGENASE/REDUCTASE"/>
    <property type="match status" value="1"/>
</dbReference>
<dbReference type="Gene3D" id="3.90.180.10">
    <property type="entry name" value="Medium-chain alcohol dehydrogenases, catalytic domain"/>
    <property type="match status" value="1"/>
</dbReference>
<dbReference type="Gene3D" id="3.40.50.720">
    <property type="entry name" value="NAD(P)-binding Rossmann-like Domain"/>
    <property type="match status" value="1"/>
</dbReference>
<accession>A0A6A6ZHW6</accession>
<dbReference type="OrthoDB" id="10257049at2759"/>
<feature type="domain" description="Enoyl reductase (ER)" evidence="1">
    <location>
        <begin position="12"/>
        <end position="329"/>
    </location>
</feature>
<dbReference type="SMART" id="SM00829">
    <property type="entry name" value="PKS_ER"/>
    <property type="match status" value="1"/>
</dbReference>
<evidence type="ECO:0000313" key="2">
    <source>
        <dbReference type="EMBL" id="KAF2820722.1"/>
    </source>
</evidence>
<keyword evidence="3" id="KW-1185">Reference proteome</keyword>
<proteinExistence type="predicted"/>
<dbReference type="PROSITE" id="PS01162">
    <property type="entry name" value="QOR_ZETA_CRYSTAL"/>
    <property type="match status" value="1"/>
</dbReference>
<reference evidence="2" key="1">
    <citation type="journal article" date="2020" name="Stud. Mycol.">
        <title>101 Dothideomycetes genomes: a test case for predicting lifestyles and emergence of pathogens.</title>
        <authorList>
            <person name="Haridas S."/>
            <person name="Albert R."/>
            <person name="Binder M."/>
            <person name="Bloem J."/>
            <person name="Labutti K."/>
            <person name="Salamov A."/>
            <person name="Andreopoulos B."/>
            <person name="Baker S."/>
            <person name="Barry K."/>
            <person name="Bills G."/>
            <person name="Bluhm B."/>
            <person name="Cannon C."/>
            <person name="Castanera R."/>
            <person name="Culley D."/>
            <person name="Daum C."/>
            <person name="Ezra D."/>
            <person name="Gonzalez J."/>
            <person name="Henrissat B."/>
            <person name="Kuo A."/>
            <person name="Liang C."/>
            <person name="Lipzen A."/>
            <person name="Lutzoni F."/>
            <person name="Magnuson J."/>
            <person name="Mondo S."/>
            <person name="Nolan M."/>
            <person name="Ohm R."/>
            <person name="Pangilinan J."/>
            <person name="Park H.-J."/>
            <person name="Ramirez L."/>
            <person name="Alfaro M."/>
            <person name="Sun H."/>
            <person name="Tritt A."/>
            <person name="Yoshinaga Y."/>
            <person name="Zwiers L.-H."/>
            <person name="Turgeon B."/>
            <person name="Goodwin S."/>
            <person name="Spatafora J."/>
            <person name="Crous P."/>
            <person name="Grigoriev I."/>
        </authorList>
    </citation>
    <scope>NUCLEOTIDE SEQUENCE</scope>
    <source>
        <strain evidence="2">CBS 113818</strain>
    </source>
</reference>
<dbReference type="InterPro" id="IPR013154">
    <property type="entry name" value="ADH-like_N"/>
</dbReference>